<dbReference type="AlphaFoldDB" id="A0A225UEC4"/>
<dbReference type="PANTHER" id="PTHR24136">
    <property type="entry name" value="SOWAH (DROSOPHILA) HOMOLOG"/>
    <property type="match status" value="1"/>
</dbReference>
<protein>
    <submittedName>
        <fullName evidence="5">Uncharacterized protein</fullName>
    </submittedName>
</protein>
<dbReference type="PROSITE" id="PS50088">
    <property type="entry name" value="ANK_REPEAT"/>
    <property type="match status" value="1"/>
</dbReference>
<keyword evidence="3 4" id="KW-0040">ANK repeat</keyword>
<dbReference type="PROSITE" id="PS50297">
    <property type="entry name" value="ANK_REP_REGION"/>
    <property type="match status" value="1"/>
</dbReference>
<proteinExistence type="inferred from homology"/>
<keyword evidence="2" id="KW-0677">Repeat</keyword>
<reference evidence="6" key="1">
    <citation type="submission" date="2017-03" db="EMBL/GenBank/DDBJ databases">
        <title>Phytopthora megakarya and P. palmivora, two closely related causual agents of cacao black pod achieved similar genome size and gene model numbers by different mechanisms.</title>
        <authorList>
            <person name="Ali S."/>
            <person name="Shao J."/>
            <person name="Larry D.J."/>
            <person name="Kronmiller B."/>
            <person name="Shen D."/>
            <person name="Strem M.D."/>
            <person name="Melnick R.L."/>
            <person name="Guiltinan M.J."/>
            <person name="Tyler B.M."/>
            <person name="Meinhardt L.W."/>
            <person name="Bailey B.A."/>
        </authorList>
    </citation>
    <scope>NUCLEOTIDE SEQUENCE [LARGE SCALE GENOMIC DNA]</scope>
    <source>
        <strain evidence="6">zdho120</strain>
    </source>
</reference>
<evidence type="ECO:0000256" key="2">
    <source>
        <dbReference type="ARBA" id="ARBA00022737"/>
    </source>
</evidence>
<dbReference type="OrthoDB" id="90295at2759"/>
<dbReference type="PANTHER" id="PTHR24136:SF15">
    <property type="entry name" value="ANK_REP_REGION DOMAIN-CONTAINING PROTEIN"/>
    <property type="match status" value="1"/>
</dbReference>
<comment type="similarity">
    <text evidence="1">Belongs to the ankyrin SOCS box (ASB) family.</text>
</comment>
<name>A0A225UEC4_9STRA</name>
<evidence type="ECO:0000313" key="5">
    <source>
        <dbReference type="EMBL" id="OWY91358.1"/>
    </source>
</evidence>
<evidence type="ECO:0000256" key="4">
    <source>
        <dbReference type="PROSITE-ProRule" id="PRU00023"/>
    </source>
</evidence>
<dbReference type="STRING" id="4795.A0A225UEC4"/>
<dbReference type="InterPro" id="IPR051573">
    <property type="entry name" value="Ankyrin-SOCS_box_domain"/>
</dbReference>
<dbReference type="InterPro" id="IPR002110">
    <property type="entry name" value="Ankyrin_rpt"/>
</dbReference>
<evidence type="ECO:0000256" key="1">
    <source>
        <dbReference type="ARBA" id="ARBA00005949"/>
    </source>
</evidence>
<feature type="repeat" description="ANK" evidence="4">
    <location>
        <begin position="24"/>
        <end position="56"/>
    </location>
</feature>
<evidence type="ECO:0000256" key="3">
    <source>
        <dbReference type="ARBA" id="ARBA00023043"/>
    </source>
</evidence>
<sequence>MERHATVAKLLIENNSSIDLANKSGATPLINVYRAGYIDVVKALLDAGADVDFLSPSEANVLHLVCENGHIDVVKLLLEPRAYIALDTGHAELVEYLTNVRDEKTTEGSYRGGHLGNAAITTEVTDW</sequence>
<comment type="caution">
    <text evidence="5">The sequence shown here is derived from an EMBL/GenBank/DDBJ whole genome shotgun (WGS) entry which is preliminary data.</text>
</comment>
<keyword evidence="6" id="KW-1185">Reference proteome</keyword>
<dbReference type="Gene3D" id="1.25.40.20">
    <property type="entry name" value="Ankyrin repeat-containing domain"/>
    <property type="match status" value="1"/>
</dbReference>
<dbReference type="Proteomes" id="UP000198211">
    <property type="component" value="Unassembled WGS sequence"/>
</dbReference>
<evidence type="ECO:0000313" key="6">
    <source>
        <dbReference type="Proteomes" id="UP000198211"/>
    </source>
</evidence>
<accession>A0A225UEC4</accession>
<dbReference type="GO" id="GO:0045732">
    <property type="term" value="P:positive regulation of protein catabolic process"/>
    <property type="evidence" value="ECO:0007669"/>
    <property type="project" value="TreeGrafter"/>
</dbReference>
<dbReference type="Pfam" id="PF12796">
    <property type="entry name" value="Ank_2"/>
    <property type="match status" value="1"/>
</dbReference>
<dbReference type="InterPro" id="IPR036770">
    <property type="entry name" value="Ankyrin_rpt-contain_sf"/>
</dbReference>
<dbReference type="GO" id="GO:0016567">
    <property type="term" value="P:protein ubiquitination"/>
    <property type="evidence" value="ECO:0007669"/>
    <property type="project" value="TreeGrafter"/>
</dbReference>
<gene>
    <name evidence="5" type="ORF">PHMEG_00040095</name>
</gene>
<organism evidence="5 6">
    <name type="scientific">Phytophthora megakarya</name>
    <dbReference type="NCBI Taxonomy" id="4795"/>
    <lineage>
        <taxon>Eukaryota</taxon>
        <taxon>Sar</taxon>
        <taxon>Stramenopiles</taxon>
        <taxon>Oomycota</taxon>
        <taxon>Peronosporomycetes</taxon>
        <taxon>Peronosporales</taxon>
        <taxon>Peronosporaceae</taxon>
        <taxon>Phytophthora</taxon>
    </lineage>
</organism>
<dbReference type="SMART" id="SM00248">
    <property type="entry name" value="ANK"/>
    <property type="match status" value="2"/>
</dbReference>
<dbReference type="SUPFAM" id="SSF48403">
    <property type="entry name" value="Ankyrin repeat"/>
    <property type="match status" value="1"/>
</dbReference>
<dbReference type="EMBL" id="NBNE01020430">
    <property type="protein sequence ID" value="OWY91358.1"/>
    <property type="molecule type" value="Genomic_DNA"/>
</dbReference>